<keyword evidence="7" id="KW-0812">Transmembrane</keyword>
<dbReference type="GO" id="GO:0005741">
    <property type="term" value="C:mitochondrial outer membrane"/>
    <property type="evidence" value="ECO:0000318"/>
    <property type="project" value="GO_Central"/>
</dbReference>
<dbReference type="Pfam" id="PF17862">
    <property type="entry name" value="AAA_lid_3"/>
    <property type="match status" value="1"/>
</dbReference>
<keyword evidence="3" id="KW-1000">Mitochondrion outer membrane</keyword>
<dbReference type="eggNOG" id="KOG0737">
    <property type="taxonomic scope" value="Eukaryota"/>
</dbReference>
<evidence type="ECO:0000256" key="3">
    <source>
        <dbReference type="ARBA" id="ARBA00022787"/>
    </source>
</evidence>
<dbReference type="PANTHER" id="PTHR45644">
    <property type="entry name" value="AAA ATPASE, PUTATIVE (AFU_ORTHOLOGUE AFUA_2G12920)-RELATED-RELATED"/>
    <property type="match status" value="1"/>
</dbReference>
<dbReference type="GO" id="GO:0016887">
    <property type="term" value="F:ATP hydrolysis activity"/>
    <property type="evidence" value="ECO:0007669"/>
    <property type="project" value="InterPro"/>
</dbReference>
<comment type="similarity">
    <text evidence="6">Belongs to the AAA ATPase family.</text>
</comment>
<dbReference type="InterPro" id="IPR003959">
    <property type="entry name" value="ATPase_AAA_core"/>
</dbReference>
<gene>
    <name evidence="9" type="ORF">SELMODRAFT_130943</name>
</gene>
<dbReference type="CDD" id="cd19520">
    <property type="entry name" value="RecA-like_ATAD1"/>
    <property type="match status" value="1"/>
</dbReference>
<evidence type="ECO:0000256" key="6">
    <source>
        <dbReference type="RuleBase" id="RU003651"/>
    </source>
</evidence>
<reference evidence="9 10" key="1">
    <citation type="journal article" date="2011" name="Science">
        <title>The Selaginella genome identifies genetic changes associated with the evolution of vascular plants.</title>
        <authorList>
            <person name="Banks J.A."/>
            <person name="Nishiyama T."/>
            <person name="Hasebe M."/>
            <person name="Bowman J.L."/>
            <person name="Gribskov M."/>
            <person name="dePamphilis C."/>
            <person name="Albert V.A."/>
            <person name="Aono N."/>
            <person name="Aoyama T."/>
            <person name="Ambrose B.A."/>
            <person name="Ashton N.W."/>
            <person name="Axtell M.J."/>
            <person name="Barker E."/>
            <person name="Barker M.S."/>
            <person name="Bennetzen J.L."/>
            <person name="Bonawitz N.D."/>
            <person name="Chapple C."/>
            <person name="Cheng C."/>
            <person name="Correa L.G."/>
            <person name="Dacre M."/>
            <person name="DeBarry J."/>
            <person name="Dreyer I."/>
            <person name="Elias M."/>
            <person name="Engstrom E.M."/>
            <person name="Estelle M."/>
            <person name="Feng L."/>
            <person name="Finet C."/>
            <person name="Floyd S.K."/>
            <person name="Frommer W.B."/>
            <person name="Fujita T."/>
            <person name="Gramzow L."/>
            <person name="Gutensohn M."/>
            <person name="Harholt J."/>
            <person name="Hattori M."/>
            <person name="Heyl A."/>
            <person name="Hirai T."/>
            <person name="Hiwatashi Y."/>
            <person name="Ishikawa M."/>
            <person name="Iwata M."/>
            <person name="Karol K.G."/>
            <person name="Koehler B."/>
            <person name="Kolukisaoglu U."/>
            <person name="Kubo M."/>
            <person name="Kurata T."/>
            <person name="Lalonde S."/>
            <person name="Li K."/>
            <person name="Li Y."/>
            <person name="Litt A."/>
            <person name="Lyons E."/>
            <person name="Manning G."/>
            <person name="Maruyama T."/>
            <person name="Michael T.P."/>
            <person name="Mikami K."/>
            <person name="Miyazaki S."/>
            <person name="Morinaga S."/>
            <person name="Murata T."/>
            <person name="Mueller-Roeber B."/>
            <person name="Nelson D.R."/>
            <person name="Obara M."/>
            <person name="Oguri Y."/>
            <person name="Olmstead R.G."/>
            <person name="Onodera N."/>
            <person name="Petersen B.L."/>
            <person name="Pils B."/>
            <person name="Prigge M."/>
            <person name="Rensing S.A."/>
            <person name="Riano-Pachon D.M."/>
            <person name="Roberts A.W."/>
            <person name="Sato Y."/>
            <person name="Scheller H.V."/>
            <person name="Schulz B."/>
            <person name="Schulz C."/>
            <person name="Shakirov E.V."/>
            <person name="Shibagaki N."/>
            <person name="Shinohara N."/>
            <person name="Shippen D.E."/>
            <person name="Soerensen I."/>
            <person name="Sotooka R."/>
            <person name="Sugimoto N."/>
            <person name="Sugita M."/>
            <person name="Sumikawa N."/>
            <person name="Tanurdzic M."/>
            <person name="Theissen G."/>
            <person name="Ulvskov P."/>
            <person name="Wakazuki S."/>
            <person name="Weng J.K."/>
            <person name="Willats W.W."/>
            <person name="Wipf D."/>
            <person name="Wolf P.G."/>
            <person name="Yang L."/>
            <person name="Zimmer A.D."/>
            <person name="Zhu Q."/>
            <person name="Mitros T."/>
            <person name="Hellsten U."/>
            <person name="Loque D."/>
            <person name="Otillar R."/>
            <person name="Salamov A."/>
            <person name="Schmutz J."/>
            <person name="Shapiro H."/>
            <person name="Lindquist E."/>
            <person name="Lucas S."/>
            <person name="Rokhsar D."/>
            <person name="Grigoriev I.V."/>
        </authorList>
    </citation>
    <scope>NUCLEOTIDE SEQUENCE [LARGE SCALE GENOMIC DNA]</scope>
</reference>
<dbReference type="Gramene" id="EFJ08867">
    <property type="protein sequence ID" value="EFJ08867"/>
    <property type="gene ID" value="SELMODRAFT_130943"/>
</dbReference>
<dbReference type="Gene3D" id="1.10.8.60">
    <property type="match status" value="1"/>
</dbReference>
<dbReference type="PROSITE" id="PS51257">
    <property type="entry name" value="PROKAR_LIPOPROTEIN"/>
    <property type="match status" value="1"/>
</dbReference>
<organism evidence="10">
    <name type="scientific">Selaginella moellendorffii</name>
    <name type="common">Spikemoss</name>
    <dbReference type="NCBI Taxonomy" id="88036"/>
    <lineage>
        <taxon>Eukaryota</taxon>
        <taxon>Viridiplantae</taxon>
        <taxon>Streptophyta</taxon>
        <taxon>Embryophyta</taxon>
        <taxon>Tracheophyta</taxon>
        <taxon>Lycopodiopsida</taxon>
        <taxon>Selaginellales</taxon>
        <taxon>Selaginellaceae</taxon>
        <taxon>Selaginella</taxon>
    </lineage>
</organism>
<dbReference type="InParanoid" id="D8T380"/>
<dbReference type="Pfam" id="PF00004">
    <property type="entry name" value="AAA"/>
    <property type="match status" value="1"/>
</dbReference>
<evidence type="ECO:0000256" key="5">
    <source>
        <dbReference type="ARBA" id="ARBA00023128"/>
    </source>
</evidence>
<dbReference type="Gene3D" id="3.40.50.300">
    <property type="entry name" value="P-loop containing nucleotide triphosphate hydrolases"/>
    <property type="match status" value="1"/>
</dbReference>
<dbReference type="FunFam" id="3.40.50.300:FF:000538">
    <property type="entry name" value="ATPase family AAA domain-containing protein 1"/>
    <property type="match status" value="1"/>
</dbReference>
<dbReference type="HOGENOM" id="CLU_000688_21_14_1"/>
<dbReference type="SUPFAM" id="SSF52540">
    <property type="entry name" value="P-loop containing nucleoside triphosphate hydrolases"/>
    <property type="match status" value="1"/>
</dbReference>
<dbReference type="OMA" id="WSGHADS"/>
<dbReference type="PANTHER" id="PTHR45644:SF3">
    <property type="entry name" value="FI08533P-RELATED"/>
    <property type="match status" value="1"/>
</dbReference>
<accession>D8T380</accession>
<keyword evidence="10" id="KW-1185">Reference proteome</keyword>
<dbReference type="SMART" id="SM00382">
    <property type="entry name" value="AAA"/>
    <property type="match status" value="1"/>
</dbReference>
<keyword evidence="7" id="KW-0472">Membrane</keyword>
<evidence type="ECO:0000256" key="4">
    <source>
        <dbReference type="ARBA" id="ARBA00022840"/>
    </source>
</evidence>
<proteinExistence type="inferred from homology"/>
<evidence type="ECO:0000259" key="8">
    <source>
        <dbReference type="SMART" id="SM00382"/>
    </source>
</evidence>
<dbReference type="KEGG" id="smo:SELMODRAFT_130943"/>
<dbReference type="InterPro" id="IPR003960">
    <property type="entry name" value="ATPase_AAA_CS"/>
</dbReference>
<dbReference type="InterPro" id="IPR003593">
    <property type="entry name" value="AAA+_ATPase"/>
</dbReference>
<keyword evidence="5" id="KW-0496">Mitochondrion</keyword>
<keyword evidence="7" id="KW-1133">Transmembrane helix</keyword>
<dbReference type="FunCoup" id="D8T380">
    <property type="interactions" value="4219"/>
</dbReference>
<dbReference type="InterPro" id="IPR027417">
    <property type="entry name" value="P-loop_NTPase"/>
</dbReference>
<dbReference type="AlphaFoldDB" id="D8T380"/>
<feature type="domain" description="AAA+ ATPase" evidence="8">
    <location>
        <begin position="117"/>
        <end position="255"/>
    </location>
</feature>
<dbReference type="PROSITE" id="PS00674">
    <property type="entry name" value="AAA"/>
    <property type="match status" value="1"/>
</dbReference>
<dbReference type="GO" id="GO:0005524">
    <property type="term" value="F:ATP binding"/>
    <property type="evidence" value="ECO:0007669"/>
    <property type="project" value="UniProtKB-KW"/>
</dbReference>
<evidence type="ECO:0000313" key="10">
    <source>
        <dbReference type="Proteomes" id="UP000001514"/>
    </source>
</evidence>
<evidence type="ECO:0000256" key="2">
    <source>
        <dbReference type="ARBA" id="ARBA00022741"/>
    </source>
</evidence>
<protein>
    <recommendedName>
        <fullName evidence="8">AAA+ ATPase domain-containing protein</fullName>
    </recommendedName>
</protein>
<keyword evidence="4 6" id="KW-0067">ATP-binding</keyword>
<evidence type="ECO:0000256" key="1">
    <source>
        <dbReference type="ARBA" id="ARBA00004572"/>
    </source>
</evidence>
<dbReference type="Proteomes" id="UP000001514">
    <property type="component" value="Unassembled WGS sequence"/>
</dbReference>
<evidence type="ECO:0000313" key="9">
    <source>
        <dbReference type="EMBL" id="EFJ08867.1"/>
    </source>
</evidence>
<comment type="subcellular location">
    <subcellularLocation>
        <location evidence="1">Mitochondrion outer membrane</location>
        <topology evidence="1">Single-pass membrane protein</topology>
    </subcellularLocation>
</comment>
<dbReference type="EMBL" id="GL377668">
    <property type="protein sequence ID" value="EFJ08867.1"/>
    <property type="molecule type" value="Genomic_DNA"/>
</dbReference>
<sequence length="403" mass="45119">MGGRDTSLGQELFLYAVSAALSCLVLFVGVRHLDPNRYQAKKAAERKKEIAKRLGRSLVQTNSYEDMIACDVINPEDIDVTFDSIGGLEDVKSSLFELVILPLQRPELFAHGKLLGPQKGVLLYGPPGTGKTLLAKAIAKESRAVFINVRIATLMSKWFGDAQKLVTAVFSLAYKLQPSIIFIDEVDSFLGQRRATEHESMTHMKTEFMALWDGFTTDQSARVMVLAATNRPWELDEAILRRLPRAFEVGMPDARQRASILRVILKDEAVEDEVNIDYLASLTENYSGSDLTELCKQAAYLPIRDLLEKEKNGHSSEQQVTELSSHSLIDLICVDWWQTARPLKQSDFETVLQNARSSKDAAYDYQNRRQFEQQQQPQEVSITDVLQLLAAFGAAGNSRGRSS</sequence>
<keyword evidence="2 6" id="KW-0547">Nucleotide-binding</keyword>
<feature type="transmembrane region" description="Helical" evidence="7">
    <location>
        <begin position="12"/>
        <end position="33"/>
    </location>
</feature>
<dbReference type="InterPro" id="IPR041569">
    <property type="entry name" value="AAA_lid_3"/>
</dbReference>
<dbReference type="STRING" id="88036.D8T380"/>
<name>D8T380_SELML</name>
<dbReference type="InterPro" id="IPR051701">
    <property type="entry name" value="Mito_OM_Translocase_MSP1"/>
</dbReference>
<evidence type="ECO:0000256" key="7">
    <source>
        <dbReference type="SAM" id="Phobius"/>
    </source>
</evidence>